<evidence type="ECO:0000256" key="7">
    <source>
        <dbReference type="SAM" id="MobiDB-lite"/>
    </source>
</evidence>
<dbReference type="InterPro" id="IPR003195">
    <property type="entry name" value="TFIID_TAF13"/>
</dbReference>
<dbReference type="HOGENOM" id="CLU_103418_0_0_1"/>
<dbReference type="GO" id="GO:0005669">
    <property type="term" value="C:transcription factor TFIID complex"/>
    <property type="evidence" value="ECO:0007669"/>
    <property type="project" value="TreeGrafter"/>
</dbReference>
<organism evidence="8 9">
    <name type="scientific">Tulasnella calospora MUT 4182</name>
    <dbReference type="NCBI Taxonomy" id="1051891"/>
    <lineage>
        <taxon>Eukaryota</taxon>
        <taxon>Fungi</taxon>
        <taxon>Dikarya</taxon>
        <taxon>Basidiomycota</taxon>
        <taxon>Agaricomycotina</taxon>
        <taxon>Agaricomycetes</taxon>
        <taxon>Cantharellales</taxon>
        <taxon>Tulasnellaceae</taxon>
        <taxon>Tulasnella</taxon>
    </lineage>
</organism>
<keyword evidence="2" id="KW-0805">Transcription regulation</keyword>
<dbReference type="PANTHER" id="PTHR11380">
    <property type="entry name" value="TRANSCRIPTION INITIATION FACTOR TFIID/SUPT3-RELATED"/>
    <property type="match status" value="1"/>
</dbReference>
<accession>A0A0C3L361</accession>
<feature type="region of interest" description="Disordered" evidence="7">
    <location>
        <begin position="193"/>
        <end position="226"/>
    </location>
</feature>
<evidence type="ECO:0000313" key="9">
    <source>
        <dbReference type="Proteomes" id="UP000054248"/>
    </source>
</evidence>
<dbReference type="InterPro" id="IPR009072">
    <property type="entry name" value="Histone-fold"/>
</dbReference>
<sequence length="226" mass="23559">MYSGYLNSPALGGGTSTYPYGPIQTPTTATSAAAAVPSPQVNQVARAATSLALPGTPAAPAAATPAPVSAAASTVIPAAATQPASTAAATTSARGPGRKQTTFKGAFVKDLRNMMYGFGDDPNPAPDTVNVMEEILMEYIADVCATSLKTSRKHTIKLEDLRRALSRPADSKKLARMEELLFMQEDIKRARAQFDPADESVAKEMGGAVAGEEEEKAGKGKEKLRS</sequence>
<reference evidence="8 9" key="1">
    <citation type="submission" date="2014-04" db="EMBL/GenBank/DDBJ databases">
        <authorList>
            <consortium name="DOE Joint Genome Institute"/>
            <person name="Kuo A."/>
            <person name="Girlanda M."/>
            <person name="Perotto S."/>
            <person name="Kohler A."/>
            <person name="Nagy L.G."/>
            <person name="Floudas D."/>
            <person name="Copeland A."/>
            <person name="Barry K.W."/>
            <person name="Cichocki N."/>
            <person name="Veneault-Fourrey C."/>
            <person name="LaButti K."/>
            <person name="Lindquist E.A."/>
            <person name="Lipzen A."/>
            <person name="Lundell T."/>
            <person name="Morin E."/>
            <person name="Murat C."/>
            <person name="Sun H."/>
            <person name="Tunlid A."/>
            <person name="Henrissat B."/>
            <person name="Grigoriev I.V."/>
            <person name="Hibbett D.S."/>
            <person name="Martin F."/>
            <person name="Nordberg H.P."/>
            <person name="Cantor M.N."/>
            <person name="Hua S.X."/>
        </authorList>
    </citation>
    <scope>NUCLEOTIDE SEQUENCE [LARGE SCALE GENOMIC DNA]</scope>
    <source>
        <strain evidence="8 9">MUT 4182</strain>
    </source>
</reference>
<evidence type="ECO:0000256" key="2">
    <source>
        <dbReference type="ARBA" id="ARBA00023015"/>
    </source>
</evidence>
<name>A0A0C3L361_9AGAM</name>
<dbReference type="EMBL" id="KN822998">
    <property type="protein sequence ID" value="KIO28183.1"/>
    <property type="molecule type" value="Genomic_DNA"/>
</dbReference>
<dbReference type="SUPFAM" id="SSF47113">
    <property type="entry name" value="Histone-fold"/>
    <property type="match status" value="1"/>
</dbReference>
<dbReference type="STRING" id="1051891.A0A0C3L361"/>
<proteinExistence type="inferred from homology"/>
<dbReference type="GO" id="GO:0046982">
    <property type="term" value="F:protein heterodimerization activity"/>
    <property type="evidence" value="ECO:0007669"/>
    <property type="project" value="InterPro"/>
</dbReference>
<dbReference type="GO" id="GO:0051123">
    <property type="term" value="P:RNA polymerase II preinitiation complex assembly"/>
    <property type="evidence" value="ECO:0007669"/>
    <property type="project" value="TreeGrafter"/>
</dbReference>
<dbReference type="PANTHER" id="PTHR11380:SF5">
    <property type="entry name" value="TRANSCRIPTION INITIATION FACTOR TFIID SUBUNIT 13"/>
    <property type="match status" value="1"/>
</dbReference>
<feature type="compositionally biased region" description="Low complexity" evidence="7">
    <location>
        <begin position="81"/>
        <end position="93"/>
    </location>
</feature>
<evidence type="ECO:0000256" key="6">
    <source>
        <dbReference type="ARBA" id="ARBA00040136"/>
    </source>
</evidence>
<dbReference type="CDD" id="cd07978">
    <property type="entry name" value="HFD_TAF13"/>
    <property type="match status" value="1"/>
</dbReference>
<dbReference type="AlphaFoldDB" id="A0A0C3L361"/>
<reference evidence="9" key="2">
    <citation type="submission" date="2015-01" db="EMBL/GenBank/DDBJ databases">
        <title>Evolutionary Origins and Diversification of the Mycorrhizal Mutualists.</title>
        <authorList>
            <consortium name="DOE Joint Genome Institute"/>
            <consortium name="Mycorrhizal Genomics Consortium"/>
            <person name="Kohler A."/>
            <person name="Kuo A."/>
            <person name="Nagy L.G."/>
            <person name="Floudas D."/>
            <person name="Copeland A."/>
            <person name="Barry K.W."/>
            <person name="Cichocki N."/>
            <person name="Veneault-Fourrey C."/>
            <person name="LaButti K."/>
            <person name="Lindquist E.A."/>
            <person name="Lipzen A."/>
            <person name="Lundell T."/>
            <person name="Morin E."/>
            <person name="Murat C."/>
            <person name="Riley R."/>
            <person name="Ohm R."/>
            <person name="Sun H."/>
            <person name="Tunlid A."/>
            <person name="Henrissat B."/>
            <person name="Grigoriev I.V."/>
            <person name="Hibbett D.S."/>
            <person name="Martin F."/>
        </authorList>
    </citation>
    <scope>NUCLEOTIDE SEQUENCE [LARGE SCALE GENOMIC DNA]</scope>
    <source>
        <strain evidence="9">MUT 4182</strain>
    </source>
</reference>
<comment type="subcellular location">
    <subcellularLocation>
        <location evidence="1">Nucleus</location>
    </subcellularLocation>
</comment>
<evidence type="ECO:0000256" key="1">
    <source>
        <dbReference type="ARBA" id="ARBA00004123"/>
    </source>
</evidence>
<comment type="similarity">
    <text evidence="5">Belongs to the TAF13 family.</text>
</comment>
<evidence type="ECO:0000256" key="4">
    <source>
        <dbReference type="ARBA" id="ARBA00023242"/>
    </source>
</evidence>
<dbReference type="Gene3D" id="1.10.20.10">
    <property type="entry name" value="Histone, subunit A"/>
    <property type="match status" value="1"/>
</dbReference>
<dbReference type="OrthoDB" id="10266074at2759"/>
<keyword evidence="4" id="KW-0539">Nucleus</keyword>
<keyword evidence="3" id="KW-0804">Transcription</keyword>
<keyword evidence="9" id="KW-1185">Reference proteome</keyword>
<protein>
    <recommendedName>
        <fullName evidence="6">Transcription initiation factor TFIID subunit 13</fullName>
    </recommendedName>
</protein>
<feature type="region of interest" description="Disordered" evidence="7">
    <location>
        <begin position="81"/>
        <end position="100"/>
    </location>
</feature>
<evidence type="ECO:0000313" key="8">
    <source>
        <dbReference type="EMBL" id="KIO28183.1"/>
    </source>
</evidence>
<dbReference type="Pfam" id="PF02269">
    <property type="entry name" value="TFIID-18kDa"/>
    <property type="match status" value="1"/>
</dbReference>
<gene>
    <name evidence="8" type="ORF">M407DRAFT_72133</name>
</gene>
<evidence type="ECO:0000256" key="3">
    <source>
        <dbReference type="ARBA" id="ARBA00023163"/>
    </source>
</evidence>
<feature type="compositionally biased region" description="Basic and acidic residues" evidence="7">
    <location>
        <begin position="216"/>
        <end position="226"/>
    </location>
</feature>
<evidence type="ECO:0000256" key="5">
    <source>
        <dbReference type="ARBA" id="ARBA00038392"/>
    </source>
</evidence>
<dbReference type="Proteomes" id="UP000054248">
    <property type="component" value="Unassembled WGS sequence"/>
</dbReference>